<evidence type="ECO:0000259" key="4">
    <source>
        <dbReference type="Pfam" id="PF00294"/>
    </source>
</evidence>
<keyword evidence="2 5" id="KW-0418">Kinase</keyword>
<accession>A0ABY4QY82</accession>
<gene>
    <name evidence="5" type="ORF">M6D93_18380</name>
</gene>
<dbReference type="InterPro" id="IPR011611">
    <property type="entry name" value="PfkB_dom"/>
</dbReference>
<keyword evidence="6" id="KW-1185">Reference proteome</keyword>
<organism evidence="5 6">
    <name type="scientific">Jatrophihabitans telluris</name>
    <dbReference type="NCBI Taxonomy" id="2038343"/>
    <lineage>
        <taxon>Bacteria</taxon>
        <taxon>Bacillati</taxon>
        <taxon>Actinomycetota</taxon>
        <taxon>Actinomycetes</taxon>
        <taxon>Jatrophihabitantales</taxon>
        <taxon>Jatrophihabitantaceae</taxon>
        <taxon>Jatrophihabitans</taxon>
    </lineage>
</organism>
<feature type="region of interest" description="Disordered" evidence="3">
    <location>
        <begin position="318"/>
        <end position="342"/>
    </location>
</feature>
<evidence type="ECO:0000256" key="1">
    <source>
        <dbReference type="ARBA" id="ARBA00022679"/>
    </source>
</evidence>
<dbReference type="InterPro" id="IPR029056">
    <property type="entry name" value="Ribokinase-like"/>
</dbReference>
<reference evidence="5" key="1">
    <citation type="journal article" date="2018" name="Int. J. Syst. Evol. Microbiol.">
        <title>Jatrophihabitans telluris sp. nov., isolated from sediment soil of lava forest wetlands and the emended description of the genus Jatrophihabitans.</title>
        <authorList>
            <person name="Lee K.C."/>
            <person name="Suh M.K."/>
            <person name="Eom M.K."/>
            <person name="Kim K.K."/>
            <person name="Kim J.S."/>
            <person name="Kim D.S."/>
            <person name="Ko S.H."/>
            <person name="Shin Y.K."/>
            <person name="Lee J.S."/>
        </authorList>
    </citation>
    <scope>NUCLEOTIDE SEQUENCE</scope>
    <source>
        <strain evidence="5">N237</strain>
    </source>
</reference>
<dbReference type="EMBL" id="CP097332">
    <property type="protein sequence ID" value="UQX88232.1"/>
    <property type="molecule type" value="Genomic_DNA"/>
</dbReference>
<evidence type="ECO:0000313" key="5">
    <source>
        <dbReference type="EMBL" id="UQX88232.1"/>
    </source>
</evidence>
<dbReference type="Proteomes" id="UP001056336">
    <property type="component" value="Chromosome"/>
</dbReference>
<dbReference type="Gene3D" id="3.40.1190.20">
    <property type="match status" value="1"/>
</dbReference>
<dbReference type="InterPro" id="IPR002173">
    <property type="entry name" value="Carboh/pur_kinase_PfkB_CS"/>
</dbReference>
<dbReference type="Pfam" id="PF00294">
    <property type="entry name" value="PfkB"/>
    <property type="match status" value="1"/>
</dbReference>
<dbReference type="PROSITE" id="PS00584">
    <property type="entry name" value="PFKB_KINASES_2"/>
    <property type="match status" value="1"/>
</dbReference>
<evidence type="ECO:0000313" key="6">
    <source>
        <dbReference type="Proteomes" id="UP001056336"/>
    </source>
</evidence>
<dbReference type="RefSeq" id="WP_249771533.1">
    <property type="nucleotide sequence ID" value="NZ_CP097332.1"/>
</dbReference>
<protein>
    <submittedName>
        <fullName evidence="5">PfkB family carbohydrate kinase</fullName>
    </submittedName>
</protein>
<evidence type="ECO:0000256" key="2">
    <source>
        <dbReference type="ARBA" id="ARBA00022777"/>
    </source>
</evidence>
<sequence>MTSIDSDVPAEVPVEVPVEVLVLAELNPDLLLSAPSATVSFGQVETELSDSRLTLGSSGAITAAALAALGVPVGLCATVGDDEFGRGAVTMLRAAGVDASAVIVRPELRTGITVVVNAPGGDRALLTYPGAMAALAAGDVPPAALARARHVHVSSIFLQHALRPGLAALLKDLRDRGVSTSLDTGWDPAQRWDDIAELLAHLSLLLPNAAELEQLCARLDIEATPGSPDWFVEPARALARRGPTVAVKLGGNGGYVTDGTAEGSWQICTEPLEPVDTTGAGDNFNAGYLSGLLAGAAPADCLAAAIAAGRVSVTGHGGTGRLLTPAERDAEVARLSPTAHRP</sequence>
<proteinExistence type="predicted"/>
<keyword evidence="1" id="KW-0808">Transferase</keyword>
<reference evidence="5" key="2">
    <citation type="submission" date="2022-05" db="EMBL/GenBank/DDBJ databases">
        <authorList>
            <person name="Kim J.-S."/>
            <person name="Lee K."/>
            <person name="Suh M."/>
            <person name="Eom M."/>
            <person name="Kim J.-S."/>
            <person name="Kim D.-S."/>
            <person name="Ko S.-H."/>
            <person name="Shin Y."/>
            <person name="Lee J.-S."/>
        </authorList>
    </citation>
    <scope>NUCLEOTIDE SEQUENCE</scope>
    <source>
        <strain evidence="5">N237</strain>
    </source>
</reference>
<dbReference type="SUPFAM" id="SSF53613">
    <property type="entry name" value="Ribokinase-like"/>
    <property type="match status" value="1"/>
</dbReference>
<feature type="domain" description="Carbohydrate kinase PfkB" evidence="4">
    <location>
        <begin position="42"/>
        <end position="319"/>
    </location>
</feature>
<dbReference type="GO" id="GO:0016301">
    <property type="term" value="F:kinase activity"/>
    <property type="evidence" value="ECO:0007669"/>
    <property type="project" value="UniProtKB-KW"/>
</dbReference>
<dbReference type="PANTHER" id="PTHR10584:SF166">
    <property type="entry name" value="RIBOKINASE"/>
    <property type="match status" value="1"/>
</dbReference>
<name>A0ABY4QY82_9ACTN</name>
<evidence type="ECO:0000256" key="3">
    <source>
        <dbReference type="SAM" id="MobiDB-lite"/>
    </source>
</evidence>
<dbReference type="PANTHER" id="PTHR10584">
    <property type="entry name" value="SUGAR KINASE"/>
    <property type="match status" value="1"/>
</dbReference>